<keyword evidence="3" id="KW-1185">Reference proteome</keyword>
<sequence length="80" mass="9019">MRYVLLIPFLKSASSFAFSSFLLPSTFFKVVFALENHKKIIGVLREVGVGCLKSISDMYNELFYFAVLLGLIMALKVTSF</sequence>
<dbReference type="Proteomes" id="UP000323506">
    <property type="component" value="Chromosome D02"/>
</dbReference>
<protein>
    <submittedName>
        <fullName evidence="2">Uncharacterized protein</fullName>
    </submittedName>
</protein>
<reference evidence="2 3" key="1">
    <citation type="submission" date="2019-06" db="EMBL/GenBank/DDBJ databases">
        <title>WGS assembly of Gossypium darwinii.</title>
        <authorList>
            <person name="Chen Z.J."/>
            <person name="Sreedasyam A."/>
            <person name="Ando A."/>
            <person name="Song Q."/>
            <person name="De L."/>
            <person name="Hulse-Kemp A."/>
            <person name="Ding M."/>
            <person name="Ye W."/>
            <person name="Kirkbride R."/>
            <person name="Jenkins J."/>
            <person name="Plott C."/>
            <person name="Lovell J."/>
            <person name="Lin Y.-M."/>
            <person name="Vaughn R."/>
            <person name="Liu B."/>
            <person name="Li W."/>
            <person name="Simpson S."/>
            <person name="Scheffler B."/>
            <person name="Saski C."/>
            <person name="Grover C."/>
            <person name="Hu G."/>
            <person name="Conover J."/>
            <person name="Carlson J."/>
            <person name="Shu S."/>
            <person name="Boston L."/>
            <person name="Williams M."/>
            <person name="Peterson D."/>
            <person name="Mcgee K."/>
            <person name="Jones D."/>
            <person name="Wendel J."/>
            <person name="Stelly D."/>
            <person name="Grimwood J."/>
            <person name="Schmutz J."/>
        </authorList>
    </citation>
    <scope>NUCLEOTIDE SEQUENCE [LARGE SCALE GENOMIC DNA]</scope>
    <source>
        <strain evidence="2">1808015.09</strain>
    </source>
</reference>
<gene>
    <name evidence="2" type="ORF">ES288_D02G255400v1</name>
</gene>
<dbReference type="AlphaFoldDB" id="A0A5D2DKI7"/>
<evidence type="ECO:0000256" key="1">
    <source>
        <dbReference type="SAM" id="Phobius"/>
    </source>
</evidence>
<keyword evidence="1" id="KW-0472">Membrane</keyword>
<dbReference type="EMBL" id="CM017702">
    <property type="protein sequence ID" value="TYG80916.1"/>
    <property type="molecule type" value="Genomic_DNA"/>
</dbReference>
<proteinExistence type="predicted"/>
<evidence type="ECO:0000313" key="3">
    <source>
        <dbReference type="Proteomes" id="UP000323506"/>
    </source>
</evidence>
<organism evidence="2 3">
    <name type="scientific">Gossypium darwinii</name>
    <name type="common">Darwin's cotton</name>
    <name type="synonym">Gossypium barbadense var. darwinii</name>
    <dbReference type="NCBI Taxonomy" id="34276"/>
    <lineage>
        <taxon>Eukaryota</taxon>
        <taxon>Viridiplantae</taxon>
        <taxon>Streptophyta</taxon>
        <taxon>Embryophyta</taxon>
        <taxon>Tracheophyta</taxon>
        <taxon>Spermatophyta</taxon>
        <taxon>Magnoliopsida</taxon>
        <taxon>eudicotyledons</taxon>
        <taxon>Gunneridae</taxon>
        <taxon>Pentapetalae</taxon>
        <taxon>rosids</taxon>
        <taxon>malvids</taxon>
        <taxon>Malvales</taxon>
        <taxon>Malvaceae</taxon>
        <taxon>Malvoideae</taxon>
        <taxon>Gossypium</taxon>
    </lineage>
</organism>
<feature type="transmembrane region" description="Helical" evidence="1">
    <location>
        <begin position="62"/>
        <end position="79"/>
    </location>
</feature>
<keyword evidence="1" id="KW-1133">Transmembrane helix</keyword>
<keyword evidence="1" id="KW-0812">Transmembrane</keyword>
<evidence type="ECO:0000313" key="2">
    <source>
        <dbReference type="EMBL" id="TYG80916.1"/>
    </source>
</evidence>
<accession>A0A5D2DKI7</accession>
<name>A0A5D2DKI7_GOSDA</name>